<dbReference type="Proteomes" id="UP001066276">
    <property type="component" value="Chromosome 8"/>
</dbReference>
<evidence type="ECO:0000313" key="1">
    <source>
        <dbReference type="EMBL" id="KAJ1114128.1"/>
    </source>
</evidence>
<name>A0AAV7NDG9_PLEWA</name>
<protein>
    <submittedName>
        <fullName evidence="1">Uncharacterized protein</fullName>
    </submittedName>
</protein>
<accession>A0AAV7NDG9</accession>
<gene>
    <name evidence="1" type="ORF">NDU88_002367</name>
</gene>
<reference evidence="1" key="1">
    <citation type="journal article" date="2022" name="bioRxiv">
        <title>Sequencing and chromosome-scale assembly of the giantPleurodeles waltlgenome.</title>
        <authorList>
            <person name="Brown T."/>
            <person name="Elewa A."/>
            <person name="Iarovenko S."/>
            <person name="Subramanian E."/>
            <person name="Araus A.J."/>
            <person name="Petzold A."/>
            <person name="Susuki M."/>
            <person name="Suzuki K.-i.T."/>
            <person name="Hayashi T."/>
            <person name="Toyoda A."/>
            <person name="Oliveira C."/>
            <person name="Osipova E."/>
            <person name="Leigh N.D."/>
            <person name="Simon A."/>
            <person name="Yun M.H."/>
        </authorList>
    </citation>
    <scope>NUCLEOTIDE SEQUENCE</scope>
    <source>
        <strain evidence="1">20211129_DDA</strain>
        <tissue evidence="1">Liver</tissue>
    </source>
</reference>
<evidence type="ECO:0000313" key="2">
    <source>
        <dbReference type="Proteomes" id="UP001066276"/>
    </source>
</evidence>
<proteinExistence type="predicted"/>
<organism evidence="1 2">
    <name type="scientific">Pleurodeles waltl</name>
    <name type="common">Iberian ribbed newt</name>
    <dbReference type="NCBI Taxonomy" id="8319"/>
    <lineage>
        <taxon>Eukaryota</taxon>
        <taxon>Metazoa</taxon>
        <taxon>Chordata</taxon>
        <taxon>Craniata</taxon>
        <taxon>Vertebrata</taxon>
        <taxon>Euteleostomi</taxon>
        <taxon>Amphibia</taxon>
        <taxon>Batrachia</taxon>
        <taxon>Caudata</taxon>
        <taxon>Salamandroidea</taxon>
        <taxon>Salamandridae</taxon>
        <taxon>Pleurodelinae</taxon>
        <taxon>Pleurodeles</taxon>
    </lineage>
</organism>
<sequence>MADIERRLGELERRLAATWSSEVLAEIRREVSLYEEASLREVCFFGRHAQARRYGDGERAGRTLAGLLRRPWASNYVTEVIDADGGKVTGSNGRVEFRRLTTGVIGPYGAGVHRVDGVSSSKFPAPNAAVPRPAAQDHGYMTHCGV</sequence>
<comment type="caution">
    <text evidence="1">The sequence shown here is derived from an EMBL/GenBank/DDBJ whole genome shotgun (WGS) entry which is preliminary data.</text>
</comment>
<dbReference type="AlphaFoldDB" id="A0AAV7NDG9"/>
<dbReference type="EMBL" id="JANPWB010000012">
    <property type="protein sequence ID" value="KAJ1114128.1"/>
    <property type="molecule type" value="Genomic_DNA"/>
</dbReference>
<keyword evidence="2" id="KW-1185">Reference proteome</keyword>